<evidence type="ECO:0000313" key="3">
    <source>
        <dbReference type="Proteomes" id="UP000324222"/>
    </source>
</evidence>
<feature type="region of interest" description="Disordered" evidence="1">
    <location>
        <begin position="1"/>
        <end position="38"/>
    </location>
</feature>
<comment type="caution">
    <text evidence="2">The sequence shown here is derived from an EMBL/GenBank/DDBJ whole genome shotgun (WGS) entry which is preliminary data.</text>
</comment>
<protein>
    <submittedName>
        <fullName evidence="2">Uncharacterized protein</fullName>
    </submittedName>
</protein>
<dbReference type="Proteomes" id="UP000324222">
    <property type="component" value="Unassembled WGS sequence"/>
</dbReference>
<keyword evidence="3" id="KW-1185">Reference proteome</keyword>
<name>A0A5B7JER5_PORTR</name>
<evidence type="ECO:0000256" key="1">
    <source>
        <dbReference type="SAM" id="MobiDB-lite"/>
    </source>
</evidence>
<dbReference type="AlphaFoldDB" id="A0A5B7JER5"/>
<sequence length="97" mass="10755">MKRDPWWLANSTPAQENRRGTGRPQNHIPRERPVPVKMSRTNVGSAYCKLRCSGKRIALNLLVRGWVREKEVGSGGEGRSRGRKGGTGREKGDGEGD</sequence>
<evidence type="ECO:0000313" key="2">
    <source>
        <dbReference type="EMBL" id="MPC94692.1"/>
    </source>
</evidence>
<organism evidence="2 3">
    <name type="scientific">Portunus trituberculatus</name>
    <name type="common">Swimming crab</name>
    <name type="synonym">Neptunus trituberculatus</name>
    <dbReference type="NCBI Taxonomy" id="210409"/>
    <lineage>
        <taxon>Eukaryota</taxon>
        <taxon>Metazoa</taxon>
        <taxon>Ecdysozoa</taxon>
        <taxon>Arthropoda</taxon>
        <taxon>Crustacea</taxon>
        <taxon>Multicrustacea</taxon>
        <taxon>Malacostraca</taxon>
        <taxon>Eumalacostraca</taxon>
        <taxon>Eucarida</taxon>
        <taxon>Decapoda</taxon>
        <taxon>Pleocyemata</taxon>
        <taxon>Brachyura</taxon>
        <taxon>Eubrachyura</taxon>
        <taxon>Portunoidea</taxon>
        <taxon>Portunidae</taxon>
        <taxon>Portuninae</taxon>
        <taxon>Portunus</taxon>
    </lineage>
</organism>
<gene>
    <name evidence="2" type="ORF">E2C01_089872</name>
</gene>
<accession>A0A5B7JER5</accession>
<feature type="region of interest" description="Disordered" evidence="1">
    <location>
        <begin position="69"/>
        <end position="97"/>
    </location>
</feature>
<feature type="compositionally biased region" description="Basic and acidic residues" evidence="1">
    <location>
        <begin position="87"/>
        <end position="97"/>
    </location>
</feature>
<dbReference type="EMBL" id="VSRR010099545">
    <property type="protein sequence ID" value="MPC94692.1"/>
    <property type="molecule type" value="Genomic_DNA"/>
</dbReference>
<reference evidence="2 3" key="1">
    <citation type="submission" date="2019-05" db="EMBL/GenBank/DDBJ databases">
        <title>Another draft genome of Portunus trituberculatus and its Hox gene families provides insights of decapod evolution.</title>
        <authorList>
            <person name="Jeong J.-H."/>
            <person name="Song I."/>
            <person name="Kim S."/>
            <person name="Choi T."/>
            <person name="Kim D."/>
            <person name="Ryu S."/>
            <person name="Kim W."/>
        </authorList>
    </citation>
    <scope>NUCLEOTIDE SEQUENCE [LARGE SCALE GENOMIC DNA]</scope>
    <source>
        <tissue evidence="2">Muscle</tissue>
    </source>
</reference>
<proteinExistence type="predicted"/>